<dbReference type="InterPro" id="IPR050900">
    <property type="entry name" value="Transposase_IS3/IS150/IS904"/>
</dbReference>
<dbReference type="Pfam" id="PF13276">
    <property type="entry name" value="HTH_21"/>
    <property type="match status" value="1"/>
</dbReference>
<name>A0A385TI34_PAELA</name>
<dbReference type="GO" id="GO:0015074">
    <property type="term" value="P:DNA integration"/>
    <property type="evidence" value="ECO:0007669"/>
    <property type="project" value="InterPro"/>
</dbReference>
<dbReference type="KEGG" id="plw:D5F53_02600"/>
<feature type="domain" description="Integrase catalytic" evidence="3">
    <location>
        <begin position="173"/>
        <end position="335"/>
    </location>
</feature>
<dbReference type="NCBIfam" id="NF033516">
    <property type="entry name" value="transpos_IS3"/>
    <property type="match status" value="1"/>
</dbReference>
<dbReference type="Gene3D" id="3.30.420.10">
    <property type="entry name" value="Ribonuclease H-like superfamily/Ribonuclease H"/>
    <property type="match status" value="1"/>
</dbReference>
<protein>
    <submittedName>
        <fullName evidence="4">IS3 family transposase</fullName>
    </submittedName>
</protein>
<evidence type="ECO:0000256" key="1">
    <source>
        <dbReference type="ARBA" id="ARBA00002286"/>
    </source>
</evidence>
<evidence type="ECO:0000259" key="3">
    <source>
        <dbReference type="PROSITE" id="PS50994"/>
    </source>
</evidence>
<dbReference type="InterPro" id="IPR001584">
    <property type="entry name" value="Integrase_cat-core"/>
</dbReference>
<dbReference type="Proteomes" id="UP000266552">
    <property type="component" value="Chromosome"/>
</dbReference>
<dbReference type="EMBL" id="CP032412">
    <property type="protein sequence ID" value="AYB42232.1"/>
    <property type="molecule type" value="Genomic_DNA"/>
</dbReference>
<dbReference type="InterPro" id="IPR012337">
    <property type="entry name" value="RNaseH-like_sf"/>
</dbReference>
<dbReference type="InterPro" id="IPR036397">
    <property type="entry name" value="RNaseH_sf"/>
</dbReference>
<dbReference type="PANTHER" id="PTHR46889:SF5">
    <property type="entry name" value="INTEGRASE PROTEIN"/>
    <property type="match status" value="1"/>
</dbReference>
<dbReference type="SUPFAM" id="SSF53098">
    <property type="entry name" value="Ribonuclease H-like"/>
    <property type="match status" value="1"/>
</dbReference>
<sequence>MDAEVSGTGRVWTGGSARSTGSIHRPRSVCSKAQAGKRNAKKVLGNLDAGGEKQKYKVIEIAASSYPVSSLCKLFKVSRSGYYAYLKRKHMDRDKEAALLIRRVYARYEGKYGYRQIQLFLWQDEGIWMNHKKVLRLMQKFGLQSNIRRKRRFNTAYHVGERVAENLLKRNFTAEKPNQKWVTDVTQYRVGERWLYLSAVKDLFNNEIVAYQLSERNDNELVLKTFAKAFAKQKDVTGLVVHSDQGFQYTSHAYHDMLPKVSAQISMSRRGNCLDNASMESFFSHLKTEGLYPYNIRNLAEAQNRIEKYIRFYNQRRPQRKLNKLTPVEYRRQFAA</sequence>
<keyword evidence="5" id="KW-1185">Reference proteome</keyword>
<dbReference type="InterPro" id="IPR048020">
    <property type="entry name" value="Transpos_IS3"/>
</dbReference>
<organism evidence="4 5">
    <name type="scientific">Paenibacillus lautus</name>
    <name type="common">Bacillus lautus</name>
    <dbReference type="NCBI Taxonomy" id="1401"/>
    <lineage>
        <taxon>Bacteria</taxon>
        <taxon>Bacillati</taxon>
        <taxon>Bacillota</taxon>
        <taxon>Bacilli</taxon>
        <taxon>Bacillales</taxon>
        <taxon>Paenibacillaceae</taxon>
        <taxon>Paenibacillus</taxon>
    </lineage>
</organism>
<evidence type="ECO:0000313" key="5">
    <source>
        <dbReference type="Proteomes" id="UP000266552"/>
    </source>
</evidence>
<evidence type="ECO:0000313" key="4">
    <source>
        <dbReference type="EMBL" id="AYB42232.1"/>
    </source>
</evidence>
<dbReference type="PROSITE" id="PS50994">
    <property type="entry name" value="INTEGRASE"/>
    <property type="match status" value="1"/>
</dbReference>
<dbReference type="Pfam" id="PF13333">
    <property type="entry name" value="rve_2"/>
    <property type="match status" value="1"/>
</dbReference>
<dbReference type="InterPro" id="IPR025948">
    <property type="entry name" value="HTH-like_dom"/>
</dbReference>
<dbReference type="Pfam" id="PF00665">
    <property type="entry name" value="rve"/>
    <property type="match status" value="1"/>
</dbReference>
<comment type="function">
    <text evidence="1">Involved in the transposition of the insertion sequence.</text>
</comment>
<accession>A0A385TI34</accession>
<feature type="region of interest" description="Disordered" evidence="2">
    <location>
        <begin position="1"/>
        <end position="35"/>
    </location>
</feature>
<gene>
    <name evidence="4" type="ORF">D5F53_02600</name>
</gene>
<dbReference type="GO" id="GO:0003676">
    <property type="term" value="F:nucleic acid binding"/>
    <property type="evidence" value="ECO:0007669"/>
    <property type="project" value="InterPro"/>
</dbReference>
<dbReference type="AlphaFoldDB" id="A0A385TI34"/>
<proteinExistence type="predicted"/>
<evidence type="ECO:0000256" key="2">
    <source>
        <dbReference type="SAM" id="MobiDB-lite"/>
    </source>
</evidence>
<reference evidence="4 5" key="1">
    <citation type="submission" date="2018-09" db="EMBL/GenBank/DDBJ databases">
        <title>Genome Sequence of Paenibacillus lautus Strain E7593-69, Azo Dye-Degrading Bacteria, Isolated from Commercial Tattoo Inks.</title>
        <authorList>
            <person name="Nho S.W."/>
            <person name="Kim S.-J."/>
            <person name="Kweon O."/>
            <person name="Cerniglia C.E."/>
        </authorList>
    </citation>
    <scope>NUCLEOTIDE SEQUENCE [LARGE SCALE GENOMIC DNA]</scope>
    <source>
        <strain evidence="4 5">E7593-69</strain>
    </source>
</reference>
<dbReference type="PANTHER" id="PTHR46889">
    <property type="entry name" value="TRANSPOSASE INSF FOR INSERTION SEQUENCE IS3B-RELATED"/>
    <property type="match status" value="1"/>
</dbReference>